<reference evidence="1" key="1">
    <citation type="submission" date="2020-05" db="EMBL/GenBank/DDBJ databases">
        <authorList>
            <person name="Chiriac C."/>
            <person name="Salcher M."/>
            <person name="Ghai R."/>
            <person name="Kavagutti S V."/>
        </authorList>
    </citation>
    <scope>NUCLEOTIDE SEQUENCE</scope>
</reference>
<protein>
    <submittedName>
        <fullName evidence="1">Unannotated protein</fullName>
    </submittedName>
</protein>
<evidence type="ECO:0000313" key="1">
    <source>
        <dbReference type="EMBL" id="CAB5026110.1"/>
    </source>
</evidence>
<sequence>MGSWPWPHWLRSKPPGLVERESTRSCDGHCDLCDRRTLASCAHRVGRAGEPWPDGACWDRRRCWRGNDRSSWTRPAPRPAWRRNRRRDYRCDHRVPRHPARRPDTCSEHTCIRIGYVVIHTQSRVPRQLASIRPHRDTSVPLGGNRHLYRYSHLLPLYRSARSGPTRGARITR</sequence>
<gene>
    <name evidence="1" type="ORF">UFOPK4071_01518</name>
</gene>
<accession>A0A6J7RBT6</accession>
<name>A0A6J7RBT6_9ZZZZ</name>
<dbReference type="AlphaFoldDB" id="A0A6J7RBT6"/>
<organism evidence="1">
    <name type="scientific">freshwater metagenome</name>
    <dbReference type="NCBI Taxonomy" id="449393"/>
    <lineage>
        <taxon>unclassified sequences</taxon>
        <taxon>metagenomes</taxon>
        <taxon>ecological metagenomes</taxon>
    </lineage>
</organism>
<proteinExistence type="predicted"/>
<dbReference type="EMBL" id="CAFBPF010000256">
    <property type="protein sequence ID" value="CAB5026110.1"/>
    <property type="molecule type" value="Genomic_DNA"/>
</dbReference>